<organism evidence="2 3">
    <name type="scientific">Micromonospora rubida</name>
    <dbReference type="NCBI Taxonomy" id="2697657"/>
    <lineage>
        <taxon>Bacteria</taxon>
        <taxon>Bacillati</taxon>
        <taxon>Actinomycetota</taxon>
        <taxon>Actinomycetes</taxon>
        <taxon>Micromonosporales</taxon>
        <taxon>Micromonosporaceae</taxon>
        <taxon>Micromonospora</taxon>
    </lineage>
</organism>
<evidence type="ECO:0000313" key="2">
    <source>
        <dbReference type="EMBL" id="MFI0791108.1"/>
    </source>
</evidence>
<accession>A0ABW7SGP7</accession>
<protein>
    <submittedName>
        <fullName evidence="2">Helix-turn-helix domain-containing protein</fullName>
    </submittedName>
</protein>
<reference evidence="2 3" key="1">
    <citation type="submission" date="2024-10" db="EMBL/GenBank/DDBJ databases">
        <title>The Natural Products Discovery Center: Release of the First 8490 Sequenced Strains for Exploring Actinobacteria Biosynthetic Diversity.</title>
        <authorList>
            <person name="Kalkreuter E."/>
            <person name="Kautsar S.A."/>
            <person name="Yang D."/>
            <person name="Bader C.D."/>
            <person name="Teijaro C.N."/>
            <person name="Fluegel L."/>
            <person name="Davis C.M."/>
            <person name="Simpson J.R."/>
            <person name="Lauterbach L."/>
            <person name="Steele A.D."/>
            <person name="Gui C."/>
            <person name="Meng S."/>
            <person name="Li G."/>
            <person name="Viehrig K."/>
            <person name="Ye F."/>
            <person name="Su P."/>
            <person name="Kiefer A.F."/>
            <person name="Nichols A."/>
            <person name="Cepeda A.J."/>
            <person name="Yan W."/>
            <person name="Fan B."/>
            <person name="Jiang Y."/>
            <person name="Adhikari A."/>
            <person name="Zheng C.-J."/>
            <person name="Schuster L."/>
            <person name="Cowan T.M."/>
            <person name="Smanski M.J."/>
            <person name="Chevrette M.G."/>
            <person name="De Carvalho L.P.S."/>
            <person name="Shen B."/>
        </authorList>
    </citation>
    <scope>NUCLEOTIDE SEQUENCE [LARGE SCALE GENOMIC DNA]</scope>
    <source>
        <strain evidence="2 3">NPDC021253</strain>
    </source>
</reference>
<keyword evidence="3" id="KW-1185">Reference proteome</keyword>
<dbReference type="RefSeq" id="WP_396675617.1">
    <property type="nucleotide sequence ID" value="NZ_JBIRPU010000001.1"/>
</dbReference>
<sequence length="328" mass="34609">MSDHPVPDPATAGSPAEFVALLRQVRERSGLTYRQIQRRAGSTRQPLPASTLHTMLGRNTLPRQELVVALLVATGADDPEVSRWVDARRGLLLRQQTSGESVASGTEAGADPGGNDRVPPPASGRPRRWLLTTGAVAVTVTAIVAASLGAAHLVGRDGSAPSQPPKADPAAGTGSGLPANGFYRIRVAHSDRCLSERPEAGNGNIYQADCGRIFVDRALDRIDGRYLIRTVHPQEGPGCMGVQDASTAVGGIVSDDFCTEPDAKEFTLEPVTAPLAGFRIRPTHSDLCLGVLDASVWDWAPIQQEACDSTARGQVFRFDSAPPPASTG</sequence>
<dbReference type="Proteomes" id="UP001611075">
    <property type="component" value="Unassembled WGS sequence"/>
</dbReference>
<feature type="region of interest" description="Disordered" evidence="1">
    <location>
        <begin position="96"/>
        <end position="126"/>
    </location>
</feature>
<proteinExistence type="predicted"/>
<gene>
    <name evidence="2" type="ORF">ACH4OY_00160</name>
</gene>
<name>A0ABW7SGP7_9ACTN</name>
<dbReference type="CDD" id="cd00161">
    <property type="entry name" value="beta-trefoil_Ricin-like"/>
    <property type="match status" value="1"/>
</dbReference>
<feature type="region of interest" description="Disordered" evidence="1">
    <location>
        <begin position="156"/>
        <end position="175"/>
    </location>
</feature>
<evidence type="ECO:0000313" key="3">
    <source>
        <dbReference type="Proteomes" id="UP001611075"/>
    </source>
</evidence>
<dbReference type="SUPFAM" id="SSF50370">
    <property type="entry name" value="Ricin B-like lectins"/>
    <property type="match status" value="1"/>
</dbReference>
<evidence type="ECO:0000256" key="1">
    <source>
        <dbReference type="SAM" id="MobiDB-lite"/>
    </source>
</evidence>
<dbReference type="Gene3D" id="2.80.10.50">
    <property type="match status" value="1"/>
</dbReference>
<dbReference type="InterPro" id="IPR035992">
    <property type="entry name" value="Ricin_B-like_lectins"/>
</dbReference>
<dbReference type="EMBL" id="JBIRPU010000001">
    <property type="protein sequence ID" value="MFI0791108.1"/>
    <property type="molecule type" value="Genomic_DNA"/>
</dbReference>
<comment type="caution">
    <text evidence="2">The sequence shown here is derived from an EMBL/GenBank/DDBJ whole genome shotgun (WGS) entry which is preliminary data.</text>
</comment>
<dbReference type="Pfam" id="PF13560">
    <property type="entry name" value="HTH_31"/>
    <property type="match status" value="1"/>
</dbReference>